<evidence type="ECO:0000256" key="4">
    <source>
        <dbReference type="ARBA" id="ARBA00022833"/>
    </source>
</evidence>
<protein>
    <recommendedName>
        <fullName evidence="9">Phorbol-ester/DAG-type domain-containing protein</fullName>
    </recommendedName>
</protein>
<dbReference type="InterPro" id="IPR054483">
    <property type="entry name" value="DC1-like_CT"/>
</dbReference>
<organism evidence="7 8">
    <name type="scientific">Arabis alpina</name>
    <name type="common">Alpine rock-cress</name>
    <dbReference type="NCBI Taxonomy" id="50452"/>
    <lineage>
        <taxon>Eukaryota</taxon>
        <taxon>Viridiplantae</taxon>
        <taxon>Streptophyta</taxon>
        <taxon>Embryophyta</taxon>
        <taxon>Tracheophyta</taxon>
        <taxon>Spermatophyta</taxon>
        <taxon>Magnoliopsida</taxon>
        <taxon>eudicotyledons</taxon>
        <taxon>Gunneridae</taxon>
        <taxon>Pentapetalae</taxon>
        <taxon>rosids</taxon>
        <taxon>malvids</taxon>
        <taxon>Brassicales</taxon>
        <taxon>Brassicaceae</taxon>
        <taxon>Arabideae</taxon>
        <taxon>Arabis</taxon>
    </lineage>
</organism>
<dbReference type="OMA" id="VAYECCT"/>
<evidence type="ECO:0000256" key="2">
    <source>
        <dbReference type="ARBA" id="ARBA00022737"/>
    </source>
</evidence>
<keyword evidence="1" id="KW-0479">Metal-binding</keyword>
<evidence type="ECO:0000256" key="1">
    <source>
        <dbReference type="ARBA" id="ARBA00022723"/>
    </source>
</evidence>
<dbReference type="Gramene" id="KFK23148">
    <property type="protein sequence ID" value="KFK23148"/>
    <property type="gene ID" value="AALP_AAs64104U000300"/>
</dbReference>
<accession>A0A087FZU6</accession>
<keyword evidence="8" id="KW-1185">Reference proteome</keyword>
<dbReference type="InterPro" id="IPR004146">
    <property type="entry name" value="DC1"/>
</dbReference>
<dbReference type="SUPFAM" id="SSF57889">
    <property type="entry name" value="Cysteine-rich domain"/>
    <property type="match status" value="6"/>
</dbReference>
<sequence>MDPSLVKLPIHEHPLTISARSVEDYCKGCHVNGPIYGGYRCIEPDCAGTVFHKECAEAPPEIINHPNHPQHLLKLCYNPCKDLCSLCGRLIFAYGYRCSQCNFAVDLTCGRNPSPLRIEHPKSHHHPLVLKEERCRYCEICKVDDDGGGYYSYACLECDVHVHVHVGCVNLSQEVNHHPCHPQHSLKLLAYESLTSDAEKTCLLCGDGPRGNVLYRCSICDFSICLFCAKHPPPPTIEHQKTHEHRLLLLSRRISFVCNACGMQGDRSPYMCILCGFVVHRTCIDLPRVININRHDHLISLTHHLGVGYSKCGICRKDISQYNGAYSCIVCPNYAVHSQCATRKDVWDGIEFEETPDDEEDIAPFKVVGDNLIKHFSHEEHNLRLYKDNINLDESSRCEACILPIDSDPIYNCEECRFILHEKCANLPKKKRLVFHTKPFTLWTRPRTLDPEDLEYRNYFVCSACGIKSTGFRYISDWCVLDVRCGSRSEPFIQEGHIHPLYYEMRKNRYCDACNIRMNGYALSCDPCDFDLDLHCADLPKVVKHSCDDHPLTLCHGEKASGKYWCDICEAETNPRKWFYTCSDCGVTAHIECVLGDFSRFMPGRIINYNTIKVEVVHNNHNSRPLCAKCKSRCRAPIILKLCDPYTGYICSHRCVTPYYKYS</sequence>
<evidence type="ECO:0008006" key="9">
    <source>
        <dbReference type="Google" id="ProtNLM"/>
    </source>
</evidence>
<keyword evidence="3" id="KW-0863">Zinc-finger</keyword>
<reference evidence="8" key="1">
    <citation type="journal article" date="2015" name="Nat. Plants">
        <title>Genome expansion of Arabis alpina linked with retrotransposition and reduced symmetric DNA methylation.</title>
        <authorList>
            <person name="Willing E.M."/>
            <person name="Rawat V."/>
            <person name="Mandakova T."/>
            <person name="Maumus F."/>
            <person name="James G.V."/>
            <person name="Nordstroem K.J."/>
            <person name="Becker C."/>
            <person name="Warthmann N."/>
            <person name="Chica C."/>
            <person name="Szarzynska B."/>
            <person name="Zytnicki M."/>
            <person name="Albani M.C."/>
            <person name="Kiefer C."/>
            <person name="Bergonzi S."/>
            <person name="Castaings L."/>
            <person name="Mateos J.L."/>
            <person name="Berns M.C."/>
            <person name="Bujdoso N."/>
            <person name="Piofczyk T."/>
            <person name="de Lorenzo L."/>
            <person name="Barrero-Sicilia C."/>
            <person name="Mateos I."/>
            <person name="Piednoel M."/>
            <person name="Hagmann J."/>
            <person name="Chen-Min-Tao R."/>
            <person name="Iglesias-Fernandez R."/>
            <person name="Schuster S.C."/>
            <person name="Alonso-Blanco C."/>
            <person name="Roudier F."/>
            <person name="Carbonero P."/>
            <person name="Paz-Ares J."/>
            <person name="Davis S.J."/>
            <person name="Pecinka A."/>
            <person name="Quesneville H."/>
            <person name="Colot V."/>
            <person name="Lysak M.A."/>
            <person name="Weigel D."/>
            <person name="Coupland G."/>
            <person name="Schneeberger K."/>
        </authorList>
    </citation>
    <scope>NUCLEOTIDE SEQUENCE [LARGE SCALE GENOMIC DNA]</scope>
    <source>
        <strain evidence="8">cv. Pajares</strain>
    </source>
</reference>
<feature type="domain" description="Zinc finger PHD-type" evidence="6">
    <location>
        <begin position="137"/>
        <end position="221"/>
    </location>
</feature>
<dbReference type="Pfam" id="PF22926">
    <property type="entry name" value="C1-like_CT"/>
    <property type="match status" value="1"/>
</dbReference>
<dbReference type="eggNOG" id="ENOG502RANS">
    <property type="taxonomic scope" value="Eukaryota"/>
</dbReference>
<feature type="domain" description="Phorbol-ester/DAG-type" evidence="5">
    <location>
        <begin position="295"/>
        <end position="346"/>
    </location>
</feature>
<dbReference type="Proteomes" id="UP000029120">
    <property type="component" value="Unassembled WGS sequence"/>
</dbReference>
<dbReference type="InterPro" id="IPR046349">
    <property type="entry name" value="C1-like_sf"/>
</dbReference>
<evidence type="ECO:0000313" key="8">
    <source>
        <dbReference type="Proteomes" id="UP000029120"/>
    </source>
</evidence>
<dbReference type="InterPro" id="IPR001965">
    <property type="entry name" value="Znf_PHD"/>
</dbReference>
<feature type="domain" description="Phorbol-ester/DAG-type" evidence="5">
    <location>
        <begin position="495"/>
        <end position="547"/>
    </location>
</feature>
<evidence type="ECO:0000256" key="3">
    <source>
        <dbReference type="ARBA" id="ARBA00022771"/>
    </source>
</evidence>
<evidence type="ECO:0000259" key="5">
    <source>
        <dbReference type="SMART" id="SM00109"/>
    </source>
</evidence>
<feature type="domain" description="Zinc finger PHD-type" evidence="6">
    <location>
        <begin position="257"/>
        <end position="316"/>
    </location>
</feature>
<feature type="domain" description="Phorbol-ester/DAG-type" evidence="5">
    <location>
        <begin position="379"/>
        <end position="430"/>
    </location>
</feature>
<dbReference type="SMART" id="SM00109">
    <property type="entry name" value="C1"/>
    <property type="match status" value="4"/>
</dbReference>
<dbReference type="EMBL" id="KL982036">
    <property type="protein sequence ID" value="KFK23148.1"/>
    <property type="molecule type" value="Genomic_DNA"/>
</dbReference>
<dbReference type="SMART" id="SM00249">
    <property type="entry name" value="PHD"/>
    <property type="match status" value="4"/>
</dbReference>
<dbReference type="OrthoDB" id="938199at2759"/>
<dbReference type="InterPro" id="IPR053192">
    <property type="entry name" value="Vacuole_Formation_Reg"/>
</dbReference>
<name>A0A087FZU6_ARAAL</name>
<keyword evidence="2" id="KW-0677">Repeat</keyword>
<keyword evidence="4" id="KW-0862">Zinc</keyword>
<feature type="domain" description="Zinc finger PHD-type" evidence="6">
    <location>
        <begin position="397"/>
        <end position="466"/>
    </location>
</feature>
<dbReference type="AlphaFoldDB" id="A0A087FZU6"/>
<evidence type="ECO:0000313" key="7">
    <source>
        <dbReference type="EMBL" id="KFK23148.1"/>
    </source>
</evidence>
<dbReference type="PANTHER" id="PTHR32410">
    <property type="entry name" value="CYSTEINE/HISTIDINE-RICH C1 DOMAIN FAMILY PROTEIN"/>
    <property type="match status" value="1"/>
</dbReference>
<dbReference type="Pfam" id="PF03107">
    <property type="entry name" value="C1_2"/>
    <property type="match status" value="7"/>
</dbReference>
<dbReference type="InterPro" id="IPR002219">
    <property type="entry name" value="PKC_DAG/PE"/>
</dbReference>
<proteinExistence type="predicted"/>
<feature type="domain" description="Zinc finger PHD-type" evidence="6">
    <location>
        <begin position="565"/>
        <end position="631"/>
    </location>
</feature>
<evidence type="ECO:0000259" key="6">
    <source>
        <dbReference type="SMART" id="SM00249"/>
    </source>
</evidence>
<dbReference type="PANTHER" id="PTHR32410:SF211">
    <property type="entry name" value="CYSTEINE_HISTIDINE-RICH C1 DOMAIN FAMILY PROTEIN"/>
    <property type="match status" value="1"/>
</dbReference>
<dbReference type="GO" id="GO:0008270">
    <property type="term" value="F:zinc ion binding"/>
    <property type="evidence" value="ECO:0007669"/>
    <property type="project" value="UniProtKB-KW"/>
</dbReference>
<gene>
    <name evidence="7" type="ORF">AALP_AAs64104U000300</name>
</gene>
<feature type="domain" description="Phorbol-ester/DAG-type" evidence="5">
    <location>
        <begin position="243"/>
        <end position="289"/>
    </location>
</feature>